<evidence type="ECO:0000313" key="2">
    <source>
        <dbReference type="Proteomes" id="UP000027142"/>
    </source>
</evidence>
<dbReference type="EMBL" id="CP003923">
    <property type="protein sequence ID" value="AIC94200.1"/>
    <property type="molecule type" value="Genomic_DNA"/>
</dbReference>
<protein>
    <recommendedName>
        <fullName evidence="3">Protein required for attachment to host cells</fullName>
    </recommendedName>
</protein>
<dbReference type="Proteomes" id="UP000027142">
    <property type="component" value="Chromosome"/>
</dbReference>
<dbReference type="Pfam" id="PF18846">
    <property type="entry name" value="baeRF_family5"/>
    <property type="match status" value="1"/>
</dbReference>
<evidence type="ECO:0000313" key="1">
    <source>
        <dbReference type="EMBL" id="AIC94200.1"/>
    </source>
</evidence>
<dbReference type="RefSeq" id="WP_038479249.1">
    <property type="nucleotide sequence ID" value="NZ_CP003923.1"/>
</dbReference>
<evidence type="ECO:0008006" key="3">
    <source>
        <dbReference type="Google" id="ProtNLM"/>
    </source>
</evidence>
<dbReference type="PATRIC" id="fig|1246626.3.peg.1610"/>
<dbReference type="AlphaFoldDB" id="A0A060LWP2"/>
<proteinExistence type="predicted"/>
<dbReference type="HOGENOM" id="CLU_1015094_0_0_9"/>
<dbReference type="InterPro" id="IPR040983">
    <property type="entry name" value="Bact_RF_family5"/>
</dbReference>
<name>A0A060LWP2_9BACI</name>
<gene>
    <name evidence="1" type="ORF">BleG1_1622</name>
</gene>
<reference evidence="1 2" key="1">
    <citation type="journal article" date="2014" name="Gene">
        <title>A comparative genomic analysis of the alkalitolerant soil bacterium Bacillus lehensis G1.</title>
        <authorList>
            <person name="Noor Y.M."/>
            <person name="Samsulrizal N.H."/>
            <person name="Jema'on N.A."/>
            <person name="Low K.O."/>
            <person name="Ramli A.N."/>
            <person name="Alias N.I."/>
            <person name="Damis S.I."/>
            <person name="Fuzi S.F."/>
            <person name="Isa M.N."/>
            <person name="Murad A.M."/>
            <person name="Raih M.F."/>
            <person name="Bakar F.D."/>
            <person name="Najimudin N."/>
            <person name="Mahadi N.M."/>
            <person name="Illias R.M."/>
        </authorList>
    </citation>
    <scope>NUCLEOTIDE SEQUENCE [LARGE SCALE GENOMIC DNA]</scope>
    <source>
        <strain evidence="1 2">G1</strain>
    </source>
</reference>
<dbReference type="OrthoDB" id="5241360at2"/>
<dbReference type="STRING" id="1246626.BleG1_1622"/>
<accession>A0A060LWP2</accession>
<keyword evidence="2" id="KW-1185">Reference proteome</keyword>
<dbReference type="KEGG" id="ble:BleG1_1622"/>
<organism evidence="1 2">
    <name type="scientific">Shouchella lehensis G1</name>
    <dbReference type="NCBI Taxonomy" id="1246626"/>
    <lineage>
        <taxon>Bacteria</taxon>
        <taxon>Bacillati</taxon>
        <taxon>Bacillota</taxon>
        <taxon>Bacilli</taxon>
        <taxon>Bacillales</taxon>
        <taxon>Bacillaceae</taxon>
        <taxon>Shouchella</taxon>
    </lineage>
</organism>
<dbReference type="eggNOG" id="COG1503">
    <property type="taxonomic scope" value="Bacteria"/>
</dbReference>
<sequence>MSLAKHLERFKQIQCENGCLTIYLQTGKTSTDQQKGEWKIRLKNGLKKLEEYLEVSDNQTEFQAFKKLKKQAEQQILALSTNMPKSLVFIGSSNGDIHLQKLQVPVENEFRWEKHPVIDQLETLEEKYPLSGIVMIKKTDVHTVETSLGEVIEEKQYSWDVESEDWKEYVGARPQGETGAALHREQYADRFDANQQRWFKKIAQKIEKESKQKQWSTLHLVGSPDQTSEFAKQLSTHDPKISKRNLAKLKSHEIIKELNEEVV</sequence>